<dbReference type="PANTHER" id="PTHR45672:SF3">
    <property type="entry name" value="THIOREDOXIN DOMAIN-CONTAINING PROTEIN 5"/>
    <property type="match status" value="1"/>
</dbReference>
<proteinExistence type="inferred from homology"/>
<dbReference type="Pfam" id="PF00085">
    <property type="entry name" value="Thioredoxin"/>
    <property type="match status" value="3"/>
</dbReference>
<dbReference type="EMBL" id="MNPL01003834">
    <property type="protein sequence ID" value="OQR77207.1"/>
    <property type="molecule type" value="Genomic_DNA"/>
</dbReference>
<reference evidence="7 8" key="1">
    <citation type="journal article" date="2017" name="Gigascience">
        <title>Draft genome of the honey bee ectoparasitic mite, Tropilaelaps mercedesae, is shaped by the parasitic life history.</title>
        <authorList>
            <person name="Dong X."/>
            <person name="Armstrong S.D."/>
            <person name="Xia D."/>
            <person name="Makepeace B.L."/>
            <person name="Darby A.C."/>
            <person name="Kadowaki T."/>
        </authorList>
    </citation>
    <scope>NUCLEOTIDE SEQUENCE [LARGE SCALE GENOMIC DNA]</scope>
    <source>
        <strain evidence="7">Wuxi-XJTLU</strain>
    </source>
</reference>
<dbReference type="InterPro" id="IPR017937">
    <property type="entry name" value="Thioredoxin_CS"/>
</dbReference>
<sequence length="296" mass="33698">VIIAKVDCKEEPEICTDHEILGYPTLKFFKAGQQKDGEKYRGSRELEALTSWVLEKTGSKKPEKQPVEGLVELTEDNFDAHIANGRHFVKFFAPWCGHCRNLAPTWEKLAEKYADSKDVSVGKVDCTQDVDLCKRFEVRGYPTLLFLQNGGKVVEKYQGSRTLDDLTKFVEKIVKEDPKKPDTTELAPILLTEDNFDAEISTGVTFVKFFAPWCGHCRNLAPVWTDLTRKVDNAKIAKVDCTQHDNLCSNNEVQGYPSLVLFKDGKRIEEYNGSRDIDDLKEFVDRHSKNSNKDEL</sequence>
<comment type="caution">
    <text evidence="7">The sequence shown here is derived from an EMBL/GenBank/DDBJ whole genome shotgun (WGS) entry which is preliminary data.</text>
</comment>
<evidence type="ECO:0000313" key="7">
    <source>
        <dbReference type="EMBL" id="OQR77207.1"/>
    </source>
</evidence>
<dbReference type="Proteomes" id="UP000192247">
    <property type="component" value="Unassembled WGS sequence"/>
</dbReference>
<dbReference type="InParanoid" id="A0A1V9XUM5"/>
<accession>A0A1V9XUM5</accession>
<dbReference type="InterPro" id="IPR005788">
    <property type="entry name" value="PDI_thioredoxin-like_dom"/>
</dbReference>
<dbReference type="InterPro" id="IPR036249">
    <property type="entry name" value="Thioredoxin-like_sf"/>
</dbReference>
<keyword evidence="4" id="KW-0676">Redox-active center</keyword>
<dbReference type="PRINTS" id="PR00421">
    <property type="entry name" value="THIOREDOXIN"/>
</dbReference>
<dbReference type="PROSITE" id="PS51352">
    <property type="entry name" value="THIOREDOXIN_2"/>
    <property type="match status" value="2"/>
</dbReference>
<dbReference type="InterPro" id="IPR051063">
    <property type="entry name" value="PDI"/>
</dbReference>
<dbReference type="GO" id="GO:0006457">
    <property type="term" value="P:protein folding"/>
    <property type="evidence" value="ECO:0007669"/>
    <property type="project" value="TreeGrafter"/>
</dbReference>
<keyword evidence="2" id="KW-0732">Signal</keyword>
<organism evidence="7 8">
    <name type="scientific">Tropilaelaps mercedesae</name>
    <dbReference type="NCBI Taxonomy" id="418985"/>
    <lineage>
        <taxon>Eukaryota</taxon>
        <taxon>Metazoa</taxon>
        <taxon>Ecdysozoa</taxon>
        <taxon>Arthropoda</taxon>
        <taxon>Chelicerata</taxon>
        <taxon>Arachnida</taxon>
        <taxon>Acari</taxon>
        <taxon>Parasitiformes</taxon>
        <taxon>Mesostigmata</taxon>
        <taxon>Gamasina</taxon>
        <taxon>Dermanyssoidea</taxon>
        <taxon>Laelapidae</taxon>
        <taxon>Tropilaelaps</taxon>
    </lineage>
</organism>
<feature type="domain" description="Thioredoxin" evidence="6">
    <location>
        <begin position="55"/>
        <end position="175"/>
    </location>
</feature>
<feature type="non-terminal residue" evidence="7">
    <location>
        <position position="1"/>
    </location>
</feature>
<keyword evidence="8" id="KW-1185">Reference proteome</keyword>
<dbReference type="InterPro" id="IPR013766">
    <property type="entry name" value="Thioredoxin_domain"/>
</dbReference>
<protein>
    <submittedName>
        <fullName evidence="7">Thioredoxin domain-containing protein 5-like</fullName>
    </submittedName>
</protein>
<dbReference type="GO" id="GO:0005783">
    <property type="term" value="C:endoplasmic reticulum"/>
    <property type="evidence" value="ECO:0007669"/>
    <property type="project" value="TreeGrafter"/>
</dbReference>
<dbReference type="FunCoup" id="A0A1V9XUM5">
    <property type="interactions" value="883"/>
</dbReference>
<dbReference type="STRING" id="418985.A0A1V9XUM5"/>
<comment type="similarity">
    <text evidence="1 5">Belongs to the protein disulfide isomerase family.</text>
</comment>
<dbReference type="Gene3D" id="3.40.30.10">
    <property type="entry name" value="Glutaredoxin"/>
    <property type="match status" value="3"/>
</dbReference>
<keyword evidence="3" id="KW-0677">Repeat</keyword>
<evidence type="ECO:0000256" key="2">
    <source>
        <dbReference type="ARBA" id="ARBA00022729"/>
    </source>
</evidence>
<dbReference type="NCBIfam" id="TIGR01126">
    <property type="entry name" value="pdi_dom"/>
    <property type="match status" value="1"/>
</dbReference>
<feature type="domain" description="Thioredoxin" evidence="6">
    <location>
        <begin position="181"/>
        <end position="289"/>
    </location>
</feature>
<evidence type="ECO:0000256" key="4">
    <source>
        <dbReference type="ARBA" id="ARBA00023284"/>
    </source>
</evidence>
<dbReference type="AlphaFoldDB" id="A0A1V9XUM5"/>
<name>A0A1V9XUM5_9ACAR</name>
<evidence type="ECO:0000256" key="1">
    <source>
        <dbReference type="ARBA" id="ARBA00006347"/>
    </source>
</evidence>
<evidence type="ECO:0000313" key="8">
    <source>
        <dbReference type="Proteomes" id="UP000192247"/>
    </source>
</evidence>
<dbReference type="PROSITE" id="PS00194">
    <property type="entry name" value="THIOREDOXIN_1"/>
    <property type="match status" value="2"/>
</dbReference>
<evidence type="ECO:0000256" key="5">
    <source>
        <dbReference type="RuleBase" id="RU004208"/>
    </source>
</evidence>
<dbReference type="SUPFAM" id="SSF52833">
    <property type="entry name" value="Thioredoxin-like"/>
    <property type="match status" value="3"/>
</dbReference>
<dbReference type="GO" id="GO:0003756">
    <property type="term" value="F:protein disulfide isomerase activity"/>
    <property type="evidence" value="ECO:0007669"/>
    <property type="project" value="InterPro"/>
</dbReference>
<dbReference type="PANTHER" id="PTHR45672">
    <property type="entry name" value="PROTEIN DISULFIDE-ISOMERASE C17H9.14C-RELATED"/>
    <property type="match status" value="1"/>
</dbReference>
<evidence type="ECO:0000256" key="3">
    <source>
        <dbReference type="ARBA" id="ARBA00022737"/>
    </source>
</evidence>
<gene>
    <name evidence="7" type="ORF">BIW11_07260</name>
</gene>
<evidence type="ECO:0000259" key="6">
    <source>
        <dbReference type="PROSITE" id="PS51352"/>
    </source>
</evidence>
<dbReference type="OrthoDB" id="71336at2759"/>